<feature type="domain" description="Glycosyltransferase subfamily 4-like N-terminal" evidence="2">
    <location>
        <begin position="4"/>
        <end position="153"/>
    </location>
</feature>
<evidence type="ECO:0000313" key="4">
    <source>
        <dbReference type="Proteomes" id="UP000004947"/>
    </source>
</evidence>
<feature type="domain" description="Glycosyl transferase family 1" evidence="1">
    <location>
        <begin position="189"/>
        <end position="351"/>
    </location>
</feature>
<dbReference type="PANTHER" id="PTHR12526:SF638">
    <property type="entry name" value="SPORE COAT PROTEIN SA"/>
    <property type="match status" value="1"/>
</dbReference>
<dbReference type="SUPFAM" id="SSF53756">
    <property type="entry name" value="UDP-Glycosyltransferase/glycogen phosphorylase"/>
    <property type="match status" value="1"/>
</dbReference>
<keyword evidence="3" id="KW-0808">Transferase</keyword>
<dbReference type="Pfam" id="PF00534">
    <property type="entry name" value="Glycos_transf_1"/>
    <property type="match status" value="1"/>
</dbReference>
<dbReference type="OrthoDB" id="9806653at2"/>
<keyword evidence="4" id="KW-1185">Reference proteome</keyword>
<sequence length="378" mass="42471">MSKKILYFITEDWVFCSHRLPLAVAAKKAGYDVAVVTNVKAHGERIQKAGIRVIPYNLDRGSMNPFKAVSLILQLTKIYRLEKPDLVHQVAIKPILLGTIAARLAGVPHVVNAITGMGYIFTSQELKARLLRPFINFAFKFLLNDKNSKLIMQNQDDISSLIENKVISKDRTVLIRGAGVNIKEFDYTLEAAEQPPIIVLPARMLRDKGVVEFVSAVRILKERGIAARFALVGDVDYQNPAAISEHEMDHWVNSNLVEWWGRRDDMPKVLEKSHIVCLPSYREGLPKALLEAASCGRAIVTTDVVGCREIVRDGENGLLVPLFSTVELADALHTLIEDPKLRQRMGKQGRKIVKNEFTIERVIKETLLVYGAWDNDEP</sequence>
<dbReference type="Pfam" id="PF13477">
    <property type="entry name" value="Glyco_trans_4_2"/>
    <property type="match status" value="1"/>
</dbReference>
<dbReference type="InterPro" id="IPR001296">
    <property type="entry name" value="Glyco_trans_1"/>
</dbReference>
<dbReference type="STRING" id="313628.LNTAR_14492"/>
<dbReference type="AlphaFoldDB" id="A6DHF0"/>
<dbReference type="InterPro" id="IPR028098">
    <property type="entry name" value="Glyco_trans_4-like_N"/>
</dbReference>
<keyword evidence="3" id="KW-0328">Glycosyltransferase</keyword>
<dbReference type="EMBL" id="ABCK01000003">
    <property type="protein sequence ID" value="EDM29033.1"/>
    <property type="molecule type" value="Genomic_DNA"/>
</dbReference>
<comment type="caution">
    <text evidence="3">The sequence shown here is derived from an EMBL/GenBank/DDBJ whole genome shotgun (WGS) entry which is preliminary data.</text>
</comment>
<name>A6DHF0_9BACT</name>
<gene>
    <name evidence="3" type="ORF">LNTAR_14492</name>
</gene>
<dbReference type="eggNOG" id="COG0438">
    <property type="taxonomic scope" value="Bacteria"/>
</dbReference>
<organism evidence="3 4">
    <name type="scientific">Lentisphaera araneosa HTCC2155</name>
    <dbReference type="NCBI Taxonomy" id="313628"/>
    <lineage>
        <taxon>Bacteria</taxon>
        <taxon>Pseudomonadati</taxon>
        <taxon>Lentisphaerota</taxon>
        <taxon>Lentisphaeria</taxon>
        <taxon>Lentisphaerales</taxon>
        <taxon>Lentisphaeraceae</taxon>
        <taxon>Lentisphaera</taxon>
    </lineage>
</organism>
<dbReference type="PANTHER" id="PTHR12526">
    <property type="entry name" value="GLYCOSYLTRANSFERASE"/>
    <property type="match status" value="1"/>
</dbReference>
<evidence type="ECO:0000259" key="1">
    <source>
        <dbReference type="Pfam" id="PF00534"/>
    </source>
</evidence>
<dbReference type="Gene3D" id="3.40.50.2000">
    <property type="entry name" value="Glycogen Phosphorylase B"/>
    <property type="match status" value="2"/>
</dbReference>
<dbReference type="RefSeq" id="WP_007277335.1">
    <property type="nucleotide sequence ID" value="NZ_ABCK01000003.1"/>
</dbReference>
<evidence type="ECO:0000313" key="3">
    <source>
        <dbReference type="EMBL" id="EDM29033.1"/>
    </source>
</evidence>
<reference evidence="3 4" key="1">
    <citation type="journal article" date="2010" name="J. Bacteriol.">
        <title>Genome sequence of Lentisphaera araneosa HTCC2155T, the type species of the order Lentisphaerales in the phylum Lentisphaerae.</title>
        <authorList>
            <person name="Thrash J.C."/>
            <person name="Cho J.C."/>
            <person name="Vergin K.L."/>
            <person name="Morris R.M."/>
            <person name="Giovannoni S.J."/>
        </authorList>
    </citation>
    <scope>NUCLEOTIDE SEQUENCE [LARGE SCALE GENOMIC DNA]</scope>
    <source>
        <strain evidence="3 4">HTCC2155</strain>
    </source>
</reference>
<proteinExistence type="predicted"/>
<dbReference type="CDD" id="cd03808">
    <property type="entry name" value="GT4_CapM-like"/>
    <property type="match status" value="1"/>
</dbReference>
<accession>A6DHF0</accession>
<dbReference type="GO" id="GO:0016757">
    <property type="term" value="F:glycosyltransferase activity"/>
    <property type="evidence" value="ECO:0007669"/>
    <property type="project" value="UniProtKB-KW"/>
</dbReference>
<protein>
    <submittedName>
        <fullName evidence="3">Alpha-D-QuiNAc alpha-1,3-galactosyltransferase</fullName>
    </submittedName>
</protein>
<evidence type="ECO:0000259" key="2">
    <source>
        <dbReference type="Pfam" id="PF13477"/>
    </source>
</evidence>
<dbReference type="Proteomes" id="UP000004947">
    <property type="component" value="Unassembled WGS sequence"/>
</dbReference>